<dbReference type="GO" id="GO:0016212">
    <property type="term" value="F:kynurenine-oxoglutarate transaminase activity"/>
    <property type="evidence" value="ECO:0007669"/>
    <property type="project" value="TreeGrafter"/>
</dbReference>
<comment type="cofactor">
    <cofactor evidence="1">
        <name>pyridoxal 5'-phosphate</name>
        <dbReference type="ChEBI" id="CHEBI:597326"/>
    </cofactor>
</comment>
<dbReference type="CDD" id="cd00609">
    <property type="entry name" value="AAT_like"/>
    <property type="match status" value="1"/>
</dbReference>
<dbReference type="PANTHER" id="PTHR43807:SF20">
    <property type="entry name" value="FI04487P"/>
    <property type="match status" value="1"/>
</dbReference>
<dbReference type="GO" id="GO:0030170">
    <property type="term" value="F:pyridoxal phosphate binding"/>
    <property type="evidence" value="ECO:0007669"/>
    <property type="project" value="InterPro"/>
</dbReference>
<dbReference type="InterPro" id="IPR051326">
    <property type="entry name" value="Kynurenine-oxoglutarate_AT"/>
</dbReference>
<evidence type="ECO:0000313" key="8">
    <source>
        <dbReference type="EMBL" id="KCV70935.1"/>
    </source>
</evidence>
<feature type="region of interest" description="Disordered" evidence="6">
    <location>
        <begin position="36"/>
        <end position="63"/>
    </location>
</feature>
<evidence type="ECO:0000256" key="3">
    <source>
        <dbReference type="ARBA" id="ARBA00022576"/>
    </source>
</evidence>
<dbReference type="InterPro" id="IPR015421">
    <property type="entry name" value="PyrdxlP-dep_Trfase_major"/>
</dbReference>
<feature type="compositionally biased region" description="Low complexity" evidence="6">
    <location>
        <begin position="36"/>
        <end position="49"/>
    </location>
</feature>
<dbReference type="GeneID" id="20526608"/>
<keyword evidence="5" id="KW-0663">Pyridoxal phosphate</keyword>
<organism evidence="8">
    <name type="scientific">Fonticula alba</name>
    <name type="common">Slime mold</name>
    <dbReference type="NCBI Taxonomy" id="691883"/>
    <lineage>
        <taxon>Eukaryota</taxon>
        <taxon>Rotosphaerida</taxon>
        <taxon>Fonticulaceae</taxon>
        <taxon>Fonticula</taxon>
    </lineage>
</organism>
<accession>A0A058Z9I7</accession>
<dbReference type="GO" id="GO:0005739">
    <property type="term" value="C:mitochondrion"/>
    <property type="evidence" value="ECO:0007669"/>
    <property type="project" value="TreeGrafter"/>
</dbReference>
<dbReference type="EMBL" id="KB932203">
    <property type="protein sequence ID" value="KCV70935.1"/>
    <property type="molecule type" value="Genomic_DNA"/>
</dbReference>
<dbReference type="Gene3D" id="3.40.640.10">
    <property type="entry name" value="Type I PLP-dependent aspartate aminotransferase-like (Major domain)"/>
    <property type="match status" value="1"/>
</dbReference>
<evidence type="ECO:0000256" key="1">
    <source>
        <dbReference type="ARBA" id="ARBA00001933"/>
    </source>
</evidence>
<dbReference type="FunFam" id="3.90.1150.10:FF:000141">
    <property type="entry name" value="Kynurenine--oxoglutarate transaminase 1"/>
    <property type="match status" value="1"/>
</dbReference>
<dbReference type="RefSeq" id="XP_009494058.1">
    <property type="nucleotide sequence ID" value="XM_009495783.1"/>
</dbReference>
<evidence type="ECO:0000256" key="6">
    <source>
        <dbReference type="SAM" id="MobiDB-lite"/>
    </source>
</evidence>
<dbReference type="InterPro" id="IPR015422">
    <property type="entry name" value="PyrdxlP-dep_Trfase_small"/>
</dbReference>
<keyword evidence="9" id="KW-1185">Reference proteome</keyword>
<dbReference type="InterPro" id="IPR015424">
    <property type="entry name" value="PyrdxlP-dep_Trfase"/>
</dbReference>
<dbReference type="OMA" id="PRDFKLC"/>
<reference evidence="8" key="1">
    <citation type="submission" date="2013-04" db="EMBL/GenBank/DDBJ databases">
        <title>The Genome Sequence of Fonticula alba ATCC 38817.</title>
        <authorList>
            <consortium name="The Broad Institute Genomics Platform"/>
            <person name="Russ C."/>
            <person name="Cuomo C."/>
            <person name="Burger G."/>
            <person name="Gray M.W."/>
            <person name="Holland P.W.H."/>
            <person name="King N."/>
            <person name="Lang F.B.F."/>
            <person name="Roger A.J."/>
            <person name="Ruiz-Trillo I."/>
            <person name="Brown M."/>
            <person name="Walker B."/>
            <person name="Young S."/>
            <person name="Zeng Q."/>
            <person name="Gargeya S."/>
            <person name="Fitzgerald M."/>
            <person name="Haas B."/>
            <person name="Abouelleil A."/>
            <person name="Allen A.W."/>
            <person name="Alvarado L."/>
            <person name="Arachchi H.M."/>
            <person name="Berlin A.M."/>
            <person name="Chapman S.B."/>
            <person name="Gainer-Dewar J."/>
            <person name="Goldberg J."/>
            <person name="Griggs A."/>
            <person name="Gujja S."/>
            <person name="Hansen M."/>
            <person name="Howarth C."/>
            <person name="Imamovic A."/>
            <person name="Ireland A."/>
            <person name="Larimer J."/>
            <person name="McCowan C."/>
            <person name="Murphy C."/>
            <person name="Pearson M."/>
            <person name="Poon T.W."/>
            <person name="Priest M."/>
            <person name="Roberts A."/>
            <person name="Saif S."/>
            <person name="Shea T."/>
            <person name="Sisk P."/>
            <person name="Sykes S."/>
            <person name="Wortman J."/>
            <person name="Nusbaum C."/>
            <person name="Birren B."/>
        </authorList>
    </citation>
    <scope>NUCLEOTIDE SEQUENCE [LARGE SCALE GENOMIC DNA]</scope>
    <source>
        <strain evidence="8">ATCC 38817</strain>
    </source>
</reference>
<dbReference type="OrthoDB" id="7042322at2759"/>
<feature type="domain" description="Aminotransferase class I/classII large" evidence="7">
    <location>
        <begin position="89"/>
        <end position="474"/>
    </location>
</feature>
<keyword evidence="3" id="KW-0032">Aminotransferase</keyword>
<dbReference type="PANTHER" id="PTHR43807">
    <property type="entry name" value="FI04487P"/>
    <property type="match status" value="1"/>
</dbReference>
<protein>
    <recommendedName>
        <fullName evidence="7">Aminotransferase class I/classII large domain-containing protein</fullName>
    </recommendedName>
</protein>
<dbReference type="Gene3D" id="3.90.1150.10">
    <property type="entry name" value="Aspartate Aminotransferase, domain 1"/>
    <property type="match status" value="1"/>
</dbReference>
<evidence type="ECO:0000256" key="2">
    <source>
        <dbReference type="ARBA" id="ARBA00007441"/>
    </source>
</evidence>
<proteinExistence type="inferred from homology"/>
<comment type="similarity">
    <text evidence="2">Belongs to the class-I pyridoxal-phosphate-dependent aminotransferase family.</text>
</comment>
<dbReference type="InterPro" id="IPR004839">
    <property type="entry name" value="Aminotransferase_I/II_large"/>
</dbReference>
<dbReference type="STRING" id="691883.A0A058Z9I7"/>
<dbReference type="eggNOG" id="KOG0257">
    <property type="taxonomic scope" value="Eukaryota"/>
</dbReference>
<sequence length="480" mass="51976">MLGSVPAAVAATVARTSIARTRPGLSPAVAGLIRMSSSTPSSAPGAAEPRPGFGPDGFSPRAADRVRTFDPRGSVFAEFTALANAHSAVNLGQGFPNLPLPGFLTEAAEKAVGAGTMMQQYARSQGHMRLVQALAKYYEPRIGISICPTTEIITTVGASEAISSMMQALINPGEEVIMMEPFFDIYPATIRLAGGVPKYVALRPSTTDSTTPGAGHTAADWKLDFEELESQITSKTRMLIVNTPHNPIGKIFNREELERLADIAKRHDLLVLSDEVYEAIGYNDAPEPMQSIAALPGMKERTITVGSAGKTFSVTGWKIGWAIAPAHIIHSILMVHQFMPFTVVTPLQEAVATSFEHVMSEEGSRYFGELCDTMAGKRDRLLEILRGVGMTAYSPHGSYFILADVRSLAGRVPAEADPLGDPYAFCHWMTREIGVTAIPTGNFYSPEHRHLAQGFIRFCFCKTDDMIEQAGERLQRLVSM</sequence>
<dbReference type="Pfam" id="PF00155">
    <property type="entry name" value="Aminotran_1_2"/>
    <property type="match status" value="1"/>
</dbReference>
<name>A0A058Z9I7_FONAL</name>
<evidence type="ECO:0000256" key="5">
    <source>
        <dbReference type="ARBA" id="ARBA00022898"/>
    </source>
</evidence>
<keyword evidence="4" id="KW-0808">Transferase</keyword>
<evidence type="ECO:0000259" key="7">
    <source>
        <dbReference type="Pfam" id="PF00155"/>
    </source>
</evidence>
<evidence type="ECO:0000256" key="4">
    <source>
        <dbReference type="ARBA" id="ARBA00022679"/>
    </source>
</evidence>
<dbReference type="Proteomes" id="UP000030693">
    <property type="component" value="Unassembled WGS sequence"/>
</dbReference>
<dbReference type="FunFam" id="3.40.640.10:FF:000024">
    <property type="entry name" value="Kynurenine--oxoglutarate transaminase 3"/>
    <property type="match status" value="1"/>
</dbReference>
<gene>
    <name evidence="8" type="ORF">H696_01883</name>
</gene>
<dbReference type="AlphaFoldDB" id="A0A058Z9I7"/>
<dbReference type="SUPFAM" id="SSF53383">
    <property type="entry name" value="PLP-dependent transferases"/>
    <property type="match status" value="1"/>
</dbReference>
<evidence type="ECO:0000313" key="9">
    <source>
        <dbReference type="Proteomes" id="UP000030693"/>
    </source>
</evidence>